<dbReference type="InterPro" id="IPR026960">
    <property type="entry name" value="RVT-Znf"/>
</dbReference>
<dbReference type="AlphaFoldDB" id="A0A8R7UM32"/>
<evidence type="ECO:0000259" key="1">
    <source>
        <dbReference type="Pfam" id="PF13966"/>
    </source>
</evidence>
<proteinExistence type="predicted"/>
<evidence type="ECO:0000313" key="2">
    <source>
        <dbReference type="EnsemblPlants" id="TuG1812G0500004234.01.T01.cds354342"/>
    </source>
</evidence>
<dbReference type="Gramene" id="TuG1812G0500004234.01.T01">
    <property type="protein sequence ID" value="TuG1812G0500004234.01.T01.cds354342"/>
    <property type="gene ID" value="TuG1812G0500004234.01"/>
</dbReference>
<reference evidence="2" key="3">
    <citation type="submission" date="2022-06" db="UniProtKB">
        <authorList>
            <consortium name="EnsemblPlants"/>
        </authorList>
    </citation>
    <scope>IDENTIFICATION</scope>
</reference>
<feature type="domain" description="Reverse transcriptase zinc-binding" evidence="1">
    <location>
        <begin position="25"/>
        <end position="107"/>
    </location>
</feature>
<reference evidence="3" key="1">
    <citation type="journal article" date="2013" name="Nature">
        <title>Draft genome of the wheat A-genome progenitor Triticum urartu.</title>
        <authorList>
            <person name="Ling H.Q."/>
            <person name="Zhao S."/>
            <person name="Liu D."/>
            <person name="Wang J."/>
            <person name="Sun H."/>
            <person name="Zhang C."/>
            <person name="Fan H."/>
            <person name="Li D."/>
            <person name="Dong L."/>
            <person name="Tao Y."/>
            <person name="Gao C."/>
            <person name="Wu H."/>
            <person name="Li Y."/>
            <person name="Cui Y."/>
            <person name="Guo X."/>
            <person name="Zheng S."/>
            <person name="Wang B."/>
            <person name="Yu K."/>
            <person name="Liang Q."/>
            <person name="Yang W."/>
            <person name="Lou X."/>
            <person name="Chen J."/>
            <person name="Feng M."/>
            <person name="Jian J."/>
            <person name="Zhang X."/>
            <person name="Luo G."/>
            <person name="Jiang Y."/>
            <person name="Liu J."/>
            <person name="Wang Z."/>
            <person name="Sha Y."/>
            <person name="Zhang B."/>
            <person name="Wu H."/>
            <person name="Tang D."/>
            <person name="Shen Q."/>
            <person name="Xue P."/>
            <person name="Zou S."/>
            <person name="Wang X."/>
            <person name="Liu X."/>
            <person name="Wang F."/>
            <person name="Yang Y."/>
            <person name="An X."/>
            <person name="Dong Z."/>
            <person name="Zhang K."/>
            <person name="Zhang X."/>
            <person name="Luo M.C."/>
            <person name="Dvorak J."/>
            <person name="Tong Y."/>
            <person name="Wang J."/>
            <person name="Yang H."/>
            <person name="Li Z."/>
            <person name="Wang D."/>
            <person name="Zhang A."/>
            <person name="Wang J."/>
        </authorList>
    </citation>
    <scope>NUCLEOTIDE SEQUENCE</scope>
    <source>
        <strain evidence="3">cv. G1812</strain>
    </source>
</reference>
<keyword evidence="3" id="KW-1185">Reference proteome</keyword>
<protein>
    <recommendedName>
        <fullName evidence="1">Reverse transcriptase zinc-binding domain-containing protein</fullName>
    </recommendedName>
</protein>
<accession>A0A8R7UM32</accession>
<dbReference type="Proteomes" id="UP000015106">
    <property type="component" value="Chromosome 5"/>
</dbReference>
<name>A0A8R7UM32_TRIUA</name>
<dbReference type="EnsemblPlants" id="TuG1812G0500004234.01.T01">
    <property type="protein sequence ID" value="TuG1812G0500004234.01.T01.cds354342"/>
    <property type="gene ID" value="TuG1812G0500004234.01"/>
</dbReference>
<reference evidence="2" key="2">
    <citation type="submission" date="2018-03" db="EMBL/GenBank/DDBJ databases">
        <title>The Triticum urartu genome reveals the dynamic nature of wheat genome evolution.</title>
        <authorList>
            <person name="Ling H."/>
            <person name="Ma B."/>
            <person name="Shi X."/>
            <person name="Liu H."/>
            <person name="Dong L."/>
            <person name="Sun H."/>
            <person name="Cao Y."/>
            <person name="Gao Q."/>
            <person name="Zheng S."/>
            <person name="Li Y."/>
            <person name="Yu Y."/>
            <person name="Du H."/>
            <person name="Qi M."/>
            <person name="Li Y."/>
            <person name="Yu H."/>
            <person name="Cui Y."/>
            <person name="Wang N."/>
            <person name="Chen C."/>
            <person name="Wu H."/>
            <person name="Zhao Y."/>
            <person name="Zhang J."/>
            <person name="Li Y."/>
            <person name="Zhou W."/>
            <person name="Zhang B."/>
            <person name="Hu W."/>
            <person name="Eijk M."/>
            <person name="Tang J."/>
            <person name="Witsenboer H."/>
            <person name="Zhao S."/>
            <person name="Li Z."/>
            <person name="Zhang A."/>
            <person name="Wang D."/>
            <person name="Liang C."/>
        </authorList>
    </citation>
    <scope>NUCLEOTIDE SEQUENCE [LARGE SCALE GENOMIC DNA]</scope>
    <source>
        <strain evidence="2">cv. G1812</strain>
    </source>
</reference>
<sequence>MVDNLVLHQKVHDQQRWRFTRSGSYISTYAYHTFFIGTIKFTPWKQIWKSWSALRIFISLVVNSRCWTADRLAKRGLPYPVACPLCDQAEETIQHTIISCVFARQVWTLIFQRLGLIAIVPQPTAAQFSAWWSNAISRVPKVLREGLNSLIILIPWELWKHRNDCV</sequence>
<evidence type="ECO:0000313" key="3">
    <source>
        <dbReference type="Proteomes" id="UP000015106"/>
    </source>
</evidence>
<organism evidence="2 3">
    <name type="scientific">Triticum urartu</name>
    <name type="common">Red wild einkorn</name>
    <name type="synonym">Crithodium urartu</name>
    <dbReference type="NCBI Taxonomy" id="4572"/>
    <lineage>
        <taxon>Eukaryota</taxon>
        <taxon>Viridiplantae</taxon>
        <taxon>Streptophyta</taxon>
        <taxon>Embryophyta</taxon>
        <taxon>Tracheophyta</taxon>
        <taxon>Spermatophyta</taxon>
        <taxon>Magnoliopsida</taxon>
        <taxon>Liliopsida</taxon>
        <taxon>Poales</taxon>
        <taxon>Poaceae</taxon>
        <taxon>BOP clade</taxon>
        <taxon>Pooideae</taxon>
        <taxon>Triticodae</taxon>
        <taxon>Triticeae</taxon>
        <taxon>Triticinae</taxon>
        <taxon>Triticum</taxon>
    </lineage>
</organism>
<dbReference type="Pfam" id="PF13966">
    <property type="entry name" value="zf-RVT"/>
    <property type="match status" value="1"/>
</dbReference>